<evidence type="ECO:0000313" key="3">
    <source>
        <dbReference type="EMBL" id="MEJ6011876.1"/>
    </source>
</evidence>
<comment type="caution">
    <text evidence="3">The sequence shown here is derived from an EMBL/GenBank/DDBJ whole genome shotgun (WGS) entry which is preliminary data.</text>
</comment>
<reference evidence="3 4" key="1">
    <citation type="submission" date="2024-03" db="EMBL/GenBank/DDBJ databases">
        <authorList>
            <person name="Jo J.-H."/>
        </authorList>
    </citation>
    <scope>NUCLEOTIDE SEQUENCE [LARGE SCALE GENOMIC DNA]</scope>
    <source>
        <strain evidence="3 4">AS3R-12</strain>
    </source>
</reference>
<gene>
    <name evidence="3" type="ORF">WG900_18380</name>
</gene>
<keyword evidence="2" id="KW-0732">Signal</keyword>
<protein>
    <submittedName>
        <fullName evidence="3">CpaD family pilus assembly protein</fullName>
    </submittedName>
</protein>
<feature type="signal peptide" evidence="2">
    <location>
        <begin position="1"/>
        <end position="22"/>
    </location>
</feature>
<dbReference type="EMBL" id="JBBHJY010000011">
    <property type="protein sequence ID" value="MEJ6011876.1"/>
    <property type="molecule type" value="Genomic_DNA"/>
</dbReference>
<evidence type="ECO:0000256" key="2">
    <source>
        <dbReference type="SAM" id="SignalP"/>
    </source>
</evidence>
<dbReference type="PROSITE" id="PS51257">
    <property type="entry name" value="PROKAR_LIPOPROTEIN"/>
    <property type="match status" value="1"/>
</dbReference>
<organism evidence="3 4">
    <name type="scientific">Novosphingobium aquae</name>
    <dbReference type="NCBI Taxonomy" id="3133435"/>
    <lineage>
        <taxon>Bacteria</taxon>
        <taxon>Pseudomonadati</taxon>
        <taxon>Pseudomonadota</taxon>
        <taxon>Alphaproteobacteria</taxon>
        <taxon>Sphingomonadales</taxon>
        <taxon>Sphingomonadaceae</taxon>
        <taxon>Novosphingobium</taxon>
    </lineage>
</organism>
<proteinExistence type="predicted"/>
<dbReference type="InterPro" id="IPR019027">
    <property type="entry name" value="Pilus_biogenesis_CpaD-related"/>
</dbReference>
<keyword evidence="4" id="KW-1185">Reference proteome</keyword>
<feature type="chain" id="PRO_5046081120" evidence="2">
    <location>
        <begin position="23"/>
        <end position="218"/>
    </location>
</feature>
<evidence type="ECO:0000256" key="1">
    <source>
        <dbReference type="SAM" id="MobiDB-lite"/>
    </source>
</evidence>
<name>A0ABU8SD32_9SPHN</name>
<feature type="region of interest" description="Disordered" evidence="1">
    <location>
        <begin position="198"/>
        <end position="218"/>
    </location>
</feature>
<dbReference type="Proteomes" id="UP001379235">
    <property type="component" value="Unassembled WGS sequence"/>
</dbReference>
<evidence type="ECO:0000313" key="4">
    <source>
        <dbReference type="Proteomes" id="UP001379235"/>
    </source>
</evidence>
<sequence length="218" mass="22623">MTKIFHRTAATALLLTLGSGLAGCTSPGVPVNRGLESVHQPVVQRTNYTMDLVSNGTGLAPSEQRRLSGWFEALDLRYGDKISVDDPTGSSANRASVEAVASRFSMLLSGDAPATPGYVNPGTVRVVVSRTSASVRGCPDWGTKSDTNMHNATASGFGCAVNGNMAAMVANPEDLIKGTNGPSTTTVMTSNRAIEGYREAKPTGNGGTTVNKQSSKGE</sequence>
<dbReference type="RefSeq" id="WP_339969534.1">
    <property type="nucleotide sequence ID" value="NZ_JBBHJY010000011.1"/>
</dbReference>
<accession>A0ABU8SD32</accession>
<dbReference type="Pfam" id="PF09476">
    <property type="entry name" value="Pilus_CpaD"/>
    <property type="match status" value="1"/>
</dbReference>
<feature type="compositionally biased region" description="Polar residues" evidence="1">
    <location>
        <begin position="208"/>
        <end position="218"/>
    </location>
</feature>